<proteinExistence type="inferred from homology"/>
<protein>
    <recommendedName>
        <fullName evidence="7">U3 small nucleolar RNA-associated protein 6 N-terminal domain-containing protein</fullName>
    </recommendedName>
</protein>
<name>A0A4T0LZ76_9BASI</name>
<accession>A0A4T0LZ76</accession>
<evidence type="ECO:0000256" key="3">
    <source>
        <dbReference type="ARBA" id="ARBA00022552"/>
    </source>
</evidence>
<dbReference type="Gene3D" id="1.25.40.10">
    <property type="entry name" value="Tetratricopeptide repeat domain"/>
    <property type="match status" value="1"/>
</dbReference>
<sequence>MANVTMAMEQMLPEFKDYEKKNLFTKLEIKSIAAKRKNFETSLGRKTPSQSDYLKYIEYEITLENLKRKRMSRLKIALTPSPALYGIQKRILSLFDKATRKFRGDISLWVKYIEYLKKIGANKLLTRTFSTVINLHPSNPQLYILAASWELHNNVSAHSARTLLQRGLRLNTTDLDLWLAYARMELVFAERVRRRLEFDQQFQENEEKDSDDGVERQLDPEGELNSNKNLNIRAPDSDKKVMDGAIIEAIIDNARSSLKVQSQLPFFSSLISMLREFPLPITVKHSLLNHTYHTLRLSLPEDPEARLMIAIRPDSNAPEEAGVLDKVEGLKVACNAVTTVMAELQLPQMSEMGLQWLVHRHDNEEEENLKQYINHFIITSFKTSKSRKLLTASAYLNYIEYLRRSSEVEEKVFKLVNDGLAKHSNSSQLHLLKLELQPSKEAYKEALRLCPTTWELYEGYLFFSLNDDPEGVLKVFETLIADSLHGAALIEANANAVSEGKLTIHDKLLSRFIEINSSHNIVQLSPRQLFPSSFVISPSPGFYEYILSSDIELNENLVDDLYRAWREHPFSDTVVITLKTIKWLLSIKKNSTAFNLFNSALTGLTDVRDKVQLESGWQALLGGDCSNNQSGEDVDTAMEE</sequence>
<dbReference type="AlphaFoldDB" id="A0A4T0LZ76"/>
<dbReference type="SMART" id="SM00386">
    <property type="entry name" value="HAT"/>
    <property type="match status" value="4"/>
</dbReference>
<dbReference type="InterPro" id="IPR013949">
    <property type="entry name" value="Utp6"/>
</dbReference>
<keyword evidence="4" id="KW-0677">Repeat</keyword>
<evidence type="ECO:0000313" key="8">
    <source>
        <dbReference type="EMBL" id="TIC64721.1"/>
    </source>
</evidence>
<dbReference type="PANTHER" id="PTHR23271">
    <property type="entry name" value="HEPATOCELLULAR CARCINOMA-ASSOCIATED ANTIGEN 66"/>
    <property type="match status" value="1"/>
</dbReference>
<evidence type="ECO:0000313" key="9">
    <source>
        <dbReference type="Proteomes" id="UP000310708"/>
    </source>
</evidence>
<reference evidence="8 9" key="1">
    <citation type="submission" date="2019-03" db="EMBL/GenBank/DDBJ databases">
        <title>Sequencing 25 genomes of Wallemia mellicola.</title>
        <authorList>
            <person name="Gostincar C."/>
        </authorList>
    </citation>
    <scope>NUCLEOTIDE SEQUENCE [LARGE SCALE GENOMIC DNA]</scope>
    <source>
        <strain evidence="8 9">EXF-757</strain>
    </source>
</reference>
<dbReference type="Pfam" id="PF08640">
    <property type="entry name" value="U3_assoc_6"/>
    <property type="match status" value="1"/>
</dbReference>
<evidence type="ECO:0000256" key="6">
    <source>
        <dbReference type="SAM" id="MobiDB-lite"/>
    </source>
</evidence>
<comment type="subcellular location">
    <subcellularLocation>
        <location evidence="1">Nucleus</location>
        <location evidence="1">Nucleolus</location>
    </subcellularLocation>
</comment>
<organism evidence="8 9">
    <name type="scientific">Wallemia mellicola</name>
    <dbReference type="NCBI Taxonomy" id="1708541"/>
    <lineage>
        <taxon>Eukaryota</taxon>
        <taxon>Fungi</taxon>
        <taxon>Dikarya</taxon>
        <taxon>Basidiomycota</taxon>
        <taxon>Wallemiomycotina</taxon>
        <taxon>Wallemiomycetes</taxon>
        <taxon>Wallemiales</taxon>
        <taxon>Wallemiaceae</taxon>
        <taxon>Wallemia</taxon>
    </lineage>
</organism>
<dbReference type="Proteomes" id="UP000310708">
    <property type="component" value="Unassembled WGS sequence"/>
</dbReference>
<dbReference type="GO" id="GO:0000462">
    <property type="term" value="P:maturation of SSU-rRNA from tricistronic rRNA transcript (SSU-rRNA, 5.8S rRNA, LSU-rRNA)"/>
    <property type="evidence" value="ECO:0007669"/>
    <property type="project" value="InterPro"/>
</dbReference>
<dbReference type="InterPro" id="IPR055347">
    <property type="entry name" value="UTP6_N"/>
</dbReference>
<evidence type="ECO:0000259" key="7">
    <source>
        <dbReference type="Pfam" id="PF08640"/>
    </source>
</evidence>
<feature type="region of interest" description="Disordered" evidence="6">
    <location>
        <begin position="203"/>
        <end position="235"/>
    </location>
</feature>
<keyword evidence="5" id="KW-0539">Nucleus</keyword>
<evidence type="ECO:0000256" key="1">
    <source>
        <dbReference type="ARBA" id="ARBA00004604"/>
    </source>
</evidence>
<dbReference type="GO" id="GO:0030515">
    <property type="term" value="F:snoRNA binding"/>
    <property type="evidence" value="ECO:0007669"/>
    <property type="project" value="InterPro"/>
</dbReference>
<dbReference type="GO" id="GO:0034388">
    <property type="term" value="C:Pwp2p-containing subcomplex of 90S preribosome"/>
    <property type="evidence" value="ECO:0007669"/>
    <property type="project" value="TreeGrafter"/>
</dbReference>
<comment type="similarity">
    <text evidence="2">Belongs to the UTP6 family.</text>
</comment>
<dbReference type="SUPFAM" id="SSF48452">
    <property type="entry name" value="TPR-like"/>
    <property type="match status" value="1"/>
</dbReference>
<feature type="domain" description="U3 small nucleolar RNA-associated protein 6 N-terminal" evidence="7">
    <location>
        <begin position="8"/>
        <end position="80"/>
    </location>
</feature>
<keyword evidence="3" id="KW-0698">rRNA processing</keyword>
<comment type="caution">
    <text evidence="8">The sequence shown here is derived from an EMBL/GenBank/DDBJ whole genome shotgun (WGS) entry which is preliminary data.</text>
</comment>
<dbReference type="PANTHER" id="PTHR23271:SF1">
    <property type="entry name" value="U3 SMALL NUCLEOLAR RNA-ASSOCIATED PROTEIN 6 HOMOLOG"/>
    <property type="match status" value="1"/>
</dbReference>
<dbReference type="InterPro" id="IPR003107">
    <property type="entry name" value="HAT"/>
</dbReference>
<evidence type="ECO:0000256" key="5">
    <source>
        <dbReference type="ARBA" id="ARBA00023242"/>
    </source>
</evidence>
<evidence type="ECO:0000256" key="4">
    <source>
        <dbReference type="ARBA" id="ARBA00022737"/>
    </source>
</evidence>
<dbReference type="GO" id="GO:0032040">
    <property type="term" value="C:small-subunit processome"/>
    <property type="evidence" value="ECO:0007669"/>
    <property type="project" value="TreeGrafter"/>
</dbReference>
<gene>
    <name evidence="8" type="ORF">E3Q01_02589</name>
</gene>
<dbReference type="InterPro" id="IPR011990">
    <property type="entry name" value="TPR-like_helical_dom_sf"/>
</dbReference>
<evidence type="ECO:0000256" key="2">
    <source>
        <dbReference type="ARBA" id="ARBA00010734"/>
    </source>
</evidence>
<dbReference type="EMBL" id="SPRX01000030">
    <property type="protein sequence ID" value="TIC64721.1"/>
    <property type="molecule type" value="Genomic_DNA"/>
</dbReference>